<reference evidence="3 4" key="1">
    <citation type="submission" date="2020-07" db="EMBL/GenBank/DDBJ databases">
        <title>Sequencing the genomes of 1000 actinobacteria strains.</title>
        <authorList>
            <person name="Klenk H.-P."/>
        </authorList>
    </citation>
    <scope>NUCLEOTIDE SEQUENCE [LARGE SCALE GENOMIC DNA]</scope>
    <source>
        <strain evidence="3 4">DSM 18448</strain>
    </source>
</reference>
<protein>
    <submittedName>
        <fullName evidence="3">N-methylhydantoinase A/oxoprolinase/acetone carboxylase beta subunit</fullName>
    </submittedName>
</protein>
<dbReference type="Pfam" id="PF05378">
    <property type="entry name" value="Hydant_A_N"/>
    <property type="match status" value="1"/>
</dbReference>
<dbReference type="InterPro" id="IPR008040">
    <property type="entry name" value="Hydant_A_N"/>
</dbReference>
<proteinExistence type="predicted"/>
<name>A0A852ZL80_9ACTN</name>
<dbReference type="GO" id="GO:0017168">
    <property type="term" value="F:5-oxoprolinase (ATP-hydrolyzing) activity"/>
    <property type="evidence" value="ECO:0007669"/>
    <property type="project" value="TreeGrafter"/>
</dbReference>
<dbReference type="RefSeq" id="WP_179789809.1">
    <property type="nucleotide sequence ID" value="NZ_BAAARR010000005.1"/>
</dbReference>
<feature type="domain" description="Hydantoinase/oxoprolinase N-terminal" evidence="2">
    <location>
        <begin position="10"/>
        <end position="173"/>
    </location>
</feature>
<dbReference type="Pfam" id="PF01968">
    <property type="entry name" value="Hydantoinase_A"/>
    <property type="match status" value="1"/>
</dbReference>
<dbReference type="EMBL" id="JACBZH010000001">
    <property type="protein sequence ID" value="NYH92372.1"/>
    <property type="molecule type" value="Genomic_DNA"/>
</dbReference>
<dbReference type="GO" id="GO:0005829">
    <property type="term" value="C:cytosol"/>
    <property type="evidence" value="ECO:0007669"/>
    <property type="project" value="TreeGrafter"/>
</dbReference>
<feature type="domain" description="Hydantoinase A/oxoprolinase" evidence="1">
    <location>
        <begin position="194"/>
        <end position="500"/>
    </location>
</feature>
<evidence type="ECO:0000259" key="2">
    <source>
        <dbReference type="Pfam" id="PF05378"/>
    </source>
</evidence>
<evidence type="ECO:0000313" key="3">
    <source>
        <dbReference type="EMBL" id="NYH92372.1"/>
    </source>
</evidence>
<evidence type="ECO:0000313" key="4">
    <source>
        <dbReference type="Proteomes" id="UP000579605"/>
    </source>
</evidence>
<dbReference type="GO" id="GO:0006749">
    <property type="term" value="P:glutathione metabolic process"/>
    <property type="evidence" value="ECO:0007669"/>
    <property type="project" value="TreeGrafter"/>
</dbReference>
<dbReference type="SUPFAM" id="SSF53067">
    <property type="entry name" value="Actin-like ATPase domain"/>
    <property type="match status" value="1"/>
</dbReference>
<dbReference type="AlphaFoldDB" id="A0A852ZL80"/>
<dbReference type="InterPro" id="IPR002821">
    <property type="entry name" value="Hydantoinase_A"/>
</dbReference>
<dbReference type="InterPro" id="IPR045079">
    <property type="entry name" value="Oxoprolinase-like"/>
</dbReference>
<dbReference type="PANTHER" id="PTHR11365:SF23">
    <property type="entry name" value="HYPOTHETICAL 5-OXOPROLINASE (EUROFUNG)-RELATED"/>
    <property type="match status" value="1"/>
</dbReference>
<comment type="caution">
    <text evidence="3">The sequence shown here is derived from an EMBL/GenBank/DDBJ whole genome shotgun (WGS) entry which is preliminary data.</text>
</comment>
<evidence type="ECO:0000259" key="1">
    <source>
        <dbReference type="Pfam" id="PF01968"/>
    </source>
</evidence>
<gene>
    <name evidence="3" type="ORF">F4554_005010</name>
</gene>
<accession>A0A852ZL80</accession>
<sequence>MANTQPQAIRVGIDVGGTFTDAVAIDAATLELVGQAKVLTTHTHEEGVARGIIDALHQLLRRTGRDAGDVVFLAHGTTQATNALLEGDVAKVGLVGLGRGLDGWRTRSLARLGRLQLAPEKHLPVVYEHARNRGAVDAAVKQVLSAGAQVIVGVEAFSVDDPTGEQAVVDAATRDGIPATATHVISKLYGLSKRARTAAVNASILPRMLATAELVQSSIEKAGITAPLMVMRCDGGVMSLAEMRERPLLTILSGPAAGAAGALLGERVGEGVFLETGGTSTDISVIREGRVAVAYAKVGGYDTYLKALDVRTVGIGGGSLARLDGRRVTDVGPRSAHIAGLGYACYAEQSQLSGARLTLVAPMPGDPADYVVVESTHGRYAITVTCAANALGLIPAGDHAYADPKPARAAFEPLARAMGTDVDGAARAVLDRAGRPVQKVVEELAKDYQLDRDDLLLVGGGGGAAAVTPHVARTLRAQARLAENAAVISPIGVALALVRDTIERVVPEPNQADLLSVRAEAERAILRQGASPDSIEVDVTVDPQRNIVSAVATGATEFRTRQHMPGSTDGEAALKAVARHLRVAPGALTEAGSTDNLRVLTAVRRRTGPLRFVTSPRHPAAVVDGDGIVRFHAPDARVRQTTVEQARGALGRMLDELTSYGDGGARIPAVQLLLGGRLVNLAGVTQAAQALALADSELSGRPDQEKAVLVAEERA</sequence>
<dbReference type="Proteomes" id="UP000579605">
    <property type="component" value="Unassembled WGS sequence"/>
</dbReference>
<keyword evidence="4" id="KW-1185">Reference proteome</keyword>
<dbReference type="InterPro" id="IPR043129">
    <property type="entry name" value="ATPase_NBD"/>
</dbReference>
<organism evidence="3 4">
    <name type="scientific">Actinopolymorpha rutila</name>
    <dbReference type="NCBI Taxonomy" id="446787"/>
    <lineage>
        <taxon>Bacteria</taxon>
        <taxon>Bacillati</taxon>
        <taxon>Actinomycetota</taxon>
        <taxon>Actinomycetes</taxon>
        <taxon>Propionibacteriales</taxon>
        <taxon>Actinopolymorphaceae</taxon>
        <taxon>Actinopolymorpha</taxon>
    </lineage>
</organism>
<dbReference type="PANTHER" id="PTHR11365">
    <property type="entry name" value="5-OXOPROLINASE RELATED"/>
    <property type="match status" value="1"/>
</dbReference>